<protein>
    <submittedName>
        <fullName evidence="2">Uncharacterized protein</fullName>
    </submittedName>
</protein>
<evidence type="ECO:0000313" key="1">
    <source>
        <dbReference type="Proteomes" id="UP000887579"/>
    </source>
</evidence>
<sequence length="137" mass="16498">MQRYQTTSRRIADVCDERIQYIIALHLPGPLQYYVLKVWKQSRDWTRLIEEDEDLEEIARNTYGPLSMHQYFQERYICRCDEPLCNVNYHHLRALYGAMQQMLQQHNDMVSTVKRCEKCQCITPEGFFEALNEEIDE</sequence>
<name>A0AC34EZU2_9BILA</name>
<dbReference type="Proteomes" id="UP000887579">
    <property type="component" value="Unplaced"/>
</dbReference>
<organism evidence="1 2">
    <name type="scientific">Panagrolaimus sp. ES5</name>
    <dbReference type="NCBI Taxonomy" id="591445"/>
    <lineage>
        <taxon>Eukaryota</taxon>
        <taxon>Metazoa</taxon>
        <taxon>Ecdysozoa</taxon>
        <taxon>Nematoda</taxon>
        <taxon>Chromadorea</taxon>
        <taxon>Rhabditida</taxon>
        <taxon>Tylenchina</taxon>
        <taxon>Panagrolaimomorpha</taxon>
        <taxon>Panagrolaimoidea</taxon>
        <taxon>Panagrolaimidae</taxon>
        <taxon>Panagrolaimus</taxon>
    </lineage>
</organism>
<proteinExistence type="predicted"/>
<dbReference type="WBParaSite" id="ES5_v2.g10204.t1">
    <property type="protein sequence ID" value="ES5_v2.g10204.t1"/>
    <property type="gene ID" value="ES5_v2.g10204"/>
</dbReference>
<accession>A0AC34EZU2</accession>
<evidence type="ECO:0000313" key="2">
    <source>
        <dbReference type="WBParaSite" id="ES5_v2.g10204.t1"/>
    </source>
</evidence>
<reference evidence="2" key="1">
    <citation type="submission" date="2022-11" db="UniProtKB">
        <authorList>
            <consortium name="WormBaseParasite"/>
        </authorList>
    </citation>
    <scope>IDENTIFICATION</scope>
</reference>